<dbReference type="Pfam" id="PF00083">
    <property type="entry name" value="Sugar_tr"/>
    <property type="match status" value="1"/>
</dbReference>
<dbReference type="NCBIfam" id="TIGR00879">
    <property type="entry name" value="SP"/>
    <property type="match status" value="1"/>
</dbReference>
<feature type="domain" description="Major facilitator superfamily (MFS) profile" evidence="9">
    <location>
        <begin position="25"/>
        <end position="461"/>
    </location>
</feature>
<dbReference type="PANTHER" id="PTHR48022">
    <property type="entry name" value="PLASTIDIC GLUCOSE TRANSPORTER 4"/>
    <property type="match status" value="1"/>
</dbReference>
<keyword evidence="4 8" id="KW-0812">Transmembrane</keyword>
<dbReference type="AlphaFoldDB" id="A0A428QMJ3"/>
<dbReference type="InterPro" id="IPR005828">
    <property type="entry name" value="MFS_sugar_transport-like"/>
</dbReference>
<feature type="transmembrane region" description="Helical" evidence="8">
    <location>
        <begin position="314"/>
        <end position="331"/>
    </location>
</feature>
<evidence type="ECO:0000256" key="4">
    <source>
        <dbReference type="ARBA" id="ARBA00022692"/>
    </source>
</evidence>
<evidence type="ECO:0000256" key="7">
    <source>
        <dbReference type="RuleBase" id="RU003346"/>
    </source>
</evidence>
<dbReference type="PROSITE" id="PS50850">
    <property type="entry name" value="MFS"/>
    <property type="match status" value="1"/>
</dbReference>
<feature type="transmembrane region" description="Helical" evidence="8">
    <location>
        <begin position="338"/>
        <end position="357"/>
    </location>
</feature>
<dbReference type="InterPro" id="IPR005829">
    <property type="entry name" value="Sugar_transporter_CS"/>
</dbReference>
<organism evidence="10 11">
    <name type="scientific">Fusarium duplospermum</name>
    <dbReference type="NCBI Taxonomy" id="1325734"/>
    <lineage>
        <taxon>Eukaryota</taxon>
        <taxon>Fungi</taxon>
        <taxon>Dikarya</taxon>
        <taxon>Ascomycota</taxon>
        <taxon>Pezizomycotina</taxon>
        <taxon>Sordariomycetes</taxon>
        <taxon>Hypocreomycetidae</taxon>
        <taxon>Hypocreales</taxon>
        <taxon>Nectriaceae</taxon>
        <taxon>Fusarium</taxon>
        <taxon>Fusarium solani species complex</taxon>
    </lineage>
</organism>
<dbReference type="PANTHER" id="PTHR48022:SF31">
    <property type="entry name" value="HEXOSE TRANSPORTER"/>
    <property type="match status" value="1"/>
</dbReference>
<dbReference type="InterPro" id="IPR050360">
    <property type="entry name" value="MFS_Sugar_Transporters"/>
</dbReference>
<evidence type="ECO:0000256" key="5">
    <source>
        <dbReference type="ARBA" id="ARBA00022989"/>
    </source>
</evidence>
<dbReference type="Proteomes" id="UP000288168">
    <property type="component" value="Unassembled WGS sequence"/>
</dbReference>
<evidence type="ECO:0000256" key="1">
    <source>
        <dbReference type="ARBA" id="ARBA00004141"/>
    </source>
</evidence>
<feature type="transmembrane region" description="Helical" evidence="8">
    <location>
        <begin position="273"/>
        <end position="294"/>
    </location>
</feature>
<protein>
    <recommendedName>
        <fullName evidence="9">Major facilitator superfamily (MFS) profile domain-containing protein</fullName>
    </recommendedName>
</protein>
<evidence type="ECO:0000256" key="8">
    <source>
        <dbReference type="SAM" id="Phobius"/>
    </source>
</evidence>
<evidence type="ECO:0000313" key="11">
    <source>
        <dbReference type="Proteomes" id="UP000288168"/>
    </source>
</evidence>
<dbReference type="PRINTS" id="PR00171">
    <property type="entry name" value="SUGRTRNSPORT"/>
</dbReference>
<dbReference type="InterPro" id="IPR020846">
    <property type="entry name" value="MFS_dom"/>
</dbReference>
<keyword evidence="5 8" id="KW-1133">Transmembrane helix</keyword>
<dbReference type="PROSITE" id="PS00217">
    <property type="entry name" value="SUGAR_TRANSPORT_2"/>
    <property type="match status" value="1"/>
</dbReference>
<gene>
    <name evidence="10" type="ORF">CEP54_003669</name>
</gene>
<dbReference type="EMBL" id="NKCI01000024">
    <property type="protein sequence ID" value="RSL66543.1"/>
    <property type="molecule type" value="Genomic_DNA"/>
</dbReference>
<reference evidence="10 11" key="1">
    <citation type="submission" date="2017-06" db="EMBL/GenBank/DDBJ databases">
        <title>Comparative genomic analysis of Ambrosia Fusariam Clade fungi.</title>
        <authorList>
            <person name="Stajich J.E."/>
            <person name="Carrillo J."/>
            <person name="Kijimoto T."/>
            <person name="Eskalen A."/>
            <person name="O'Donnell K."/>
            <person name="Kasson M."/>
        </authorList>
    </citation>
    <scope>NUCLEOTIDE SEQUENCE [LARGE SCALE GENOMIC DNA]</scope>
    <source>
        <strain evidence="10 11">NRRL62584</strain>
    </source>
</reference>
<proteinExistence type="inferred from homology"/>
<dbReference type="Gene3D" id="1.20.1250.20">
    <property type="entry name" value="MFS general substrate transporter like domains"/>
    <property type="match status" value="1"/>
</dbReference>
<evidence type="ECO:0000256" key="2">
    <source>
        <dbReference type="ARBA" id="ARBA00010992"/>
    </source>
</evidence>
<comment type="caution">
    <text evidence="10">The sequence shown here is derived from an EMBL/GenBank/DDBJ whole genome shotgun (WGS) entry which is preliminary data.</text>
</comment>
<evidence type="ECO:0000256" key="6">
    <source>
        <dbReference type="ARBA" id="ARBA00023136"/>
    </source>
</evidence>
<dbReference type="OrthoDB" id="4540492at2759"/>
<evidence type="ECO:0000313" key="10">
    <source>
        <dbReference type="EMBL" id="RSL66543.1"/>
    </source>
</evidence>
<sequence>MSLVSVLSRFPSWVPRKSWQVNILLICTAINTGSVLGYDASMMNALNILPAYTEYFDLTPTTTALNSGILWVGATIGSASFAKVPDYIGRKPSLFLTAIVAIIGGALTAASQNIAMFLVARFILGAGIGGTYMAVPVYISEALPLKHRTLGLGLINDVYYVGGLLSAGITYGTSFLQSTWAWRLPALCQIVFTVISIMALPFAPESPRWLAYQGRKDEALAAIAQVTSDGDISDPAVQLQFVQICESLDYEKEMETPSIKELYVNKGYRKRMLLVFSVAIFSMMTGSNIFSYYLGTALTNAGITDSTAQLQVNVVLNAFCLIICLFGTYMADRLGRKMLAIISTALCTVTLFIIGALTKEFGNSTNKSAIYANVAMMFLAQGFYSFGWTPILQMYPPELLSYQIRSIGMSWCITWQNMTILIPIFAFPIAMNNIGWITYMMNGGWNIFQLVIMAKYWVETRNLSLEEVSLLFDGEVHSQVTGVKKIIEGVPSKLDAEAVLAHVKPDVKHNEETVDE</sequence>
<dbReference type="GO" id="GO:0016020">
    <property type="term" value="C:membrane"/>
    <property type="evidence" value="ECO:0007669"/>
    <property type="project" value="UniProtKB-SubCell"/>
</dbReference>
<comment type="similarity">
    <text evidence="2 7">Belongs to the major facilitator superfamily. Sugar transporter (TC 2.A.1.1) family.</text>
</comment>
<comment type="subcellular location">
    <subcellularLocation>
        <location evidence="1">Membrane</location>
        <topology evidence="1">Multi-pass membrane protein</topology>
    </subcellularLocation>
</comment>
<keyword evidence="11" id="KW-1185">Reference proteome</keyword>
<dbReference type="InterPro" id="IPR036259">
    <property type="entry name" value="MFS_trans_sf"/>
</dbReference>
<evidence type="ECO:0000256" key="3">
    <source>
        <dbReference type="ARBA" id="ARBA00022448"/>
    </source>
</evidence>
<feature type="transmembrane region" description="Helical" evidence="8">
    <location>
        <begin position="151"/>
        <end position="172"/>
    </location>
</feature>
<feature type="transmembrane region" description="Helical" evidence="8">
    <location>
        <begin position="94"/>
        <end position="112"/>
    </location>
</feature>
<keyword evidence="3 7" id="KW-0813">Transport</keyword>
<feature type="transmembrane region" description="Helical" evidence="8">
    <location>
        <begin position="408"/>
        <end position="430"/>
    </location>
</feature>
<dbReference type="SUPFAM" id="SSF103473">
    <property type="entry name" value="MFS general substrate transporter"/>
    <property type="match status" value="1"/>
</dbReference>
<dbReference type="FunFam" id="1.20.1250.20:FF:000134">
    <property type="entry name" value="MFS sugar transporter protein"/>
    <property type="match status" value="1"/>
</dbReference>
<dbReference type="GO" id="GO:0005351">
    <property type="term" value="F:carbohydrate:proton symporter activity"/>
    <property type="evidence" value="ECO:0007669"/>
    <property type="project" value="TreeGrafter"/>
</dbReference>
<feature type="transmembrane region" description="Helical" evidence="8">
    <location>
        <begin position="184"/>
        <end position="203"/>
    </location>
</feature>
<dbReference type="InterPro" id="IPR003663">
    <property type="entry name" value="Sugar/inositol_transpt"/>
</dbReference>
<feature type="transmembrane region" description="Helical" evidence="8">
    <location>
        <begin position="369"/>
        <end position="387"/>
    </location>
</feature>
<name>A0A428QMJ3_9HYPO</name>
<keyword evidence="6 8" id="KW-0472">Membrane</keyword>
<accession>A0A428QMJ3</accession>
<feature type="transmembrane region" description="Helical" evidence="8">
    <location>
        <begin position="21"/>
        <end position="43"/>
    </location>
</feature>
<feature type="transmembrane region" description="Helical" evidence="8">
    <location>
        <begin position="118"/>
        <end position="139"/>
    </location>
</feature>
<evidence type="ECO:0000259" key="9">
    <source>
        <dbReference type="PROSITE" id="PS50850"/>
    </source>
</evidence>